<dbReference type="EMBL" id="CP002193">
    <property type="protein sequence ID" value="AFD27743.1"/>
    <property type="molecule type" value="Genomic_DNA"/>
</dbReference>
<keyword evidence="2" id="KW-0614">Plasmid</keyword>
<reference evidence="2 3" key="1">
    <citation type="journal article" date="2012" name="PLoS ONE">
        <title>Genome sequence and transcriptome analysis of the radioresistant bacterium Deinococcus gobiensis: insights into the extreme environmental adaptations.</title>
        <authorList>
            <person name="Yuan M."/>
            <person name="Chen M."/>
            <person name="Zhang W."/>
            <person name="Lu W."/>
            <person name="Wang J."/>
            <person name="Yang M."/>
            <person name="Zhao P."/>
            <person name="Tang R."/>
            <person name="Li X."/>
            <person name="Hao Y."/>
            <person name="Zhou Z."/>
            <person name="Zhan Y."/>
            <person name="Yu H."/>
            <person name="Teng C."/>
            <person name="Yan Y."/>
            <person name="Ping S."/>
            <person name="Wang Y."/>
            <person name="Lin M."/>
        </authorList>
    </citation>
    <scope>NUCLEOTIDE SEQUENCE [LARGE SCALE GENOMIC DNA]</scope>
    <source>
        <strain evidence="3">DSM 21396 / JCM 16679 / CGMCC 1.7299 / I-0</strain>
        <plasmid evidence="2">P2</plasmid>
    </source>
</reference>
<dbReference type="Proteomes" id="UP000007575">
    <property type="component" value="Plasmid P2"/>
</dbReference>
<accession>H8H2J6</accession>
<geneLocation type="plasmid" evidence="2 3">
    <name>P2</name>
</geneLocation>
<dbReference type="OrthoDB" id="26929at2"/>
<dbReference type="PATRIC" id="fig|745776.4.peg.3764"/>
<evidence type="ECO:0000313" key="2">
    <source>
        <dbReference type="EMBL" id="AFD27743.1"/>
    </source>
</evidence>
<proteinExistence type="predicted"/>
<evidence type="ECO:0000313" key="3">
    <source>
        <dbReference type="Proteomes" id="UP000007575"/>
    </source>
</evidence>
<dbReference type="AlphaFoldDB" id="H8H2J6"/>
<keyword evidence="3" id="KW-1185">Reference proteome</keyword>
<protein>
    <submittedName>
        <fullName evidence="2">Uncharacterized protein</fullName>
    </submittedName>
</protein>
<evidence type="ECO:0000256" key="1">
    <source>
        <dbReference type="SAM" id="MobiDB-lite"/>
    </source>
</evidence>
<organism evidence="2 3">
    <name type="scientific">Deinococcus gobiensis (strain DSM 21396 / JCM 16679 / CGMCC 1.7299 / I-0)</name>
    <dbReference type="NCBI Taxonomy" id="745776"/>
    <lineage>
        <taxon>Bacteria</taxon>
        <taxon>Thermotogati</taxon>
        <taxon>Deinococcota</taxon>
        <taxon>Deinococci</taxon>
        <taxon>Deinococcales</taxon>
        <taxon>Deinococcaceae</taxon>
        <taxon>Deinococcus</taxon>
    </lineage>
</organism>
<dbReference type="HOGENOM" id="CLU_1967935_0_0_0"/>
<dbReference type="KEGG" id="dgo:DGo_PB0474"/>
<gene>
    <name evidence="2" type="ordered locus">DGo_PB0474</name>
</gene>
<sequence>MAQPFNYERAAAILVDAAYLGDGEAAKKWQVTTRTIQNYRAKLKTDPLLSQFFARKRARAEGNWVGELRRSLGAVLEKSRLIAEAIEPVITVEDPETGSQVQRVNMAALRTLIAAGKDLGEIALALEVLNAGDAQENPTARPGSADLEDGAPLIN</sequence>
<name>H8H2J6_DEIGI</name>
<dbReference type="RefSeq" id="WP_014686835.1">
    <property type="nucleotide sequence ID" value="NC_017791.1"/>
</dbReference>
<feature type="region of interest" description="Disordered" evidence="1">
    <location>
        <begin position="134"/>
        <end position="155"/>
    </location>
</feature>